<accession>A0A0G4HB65</accession>
<keyword evidence="2" id="KW-1133">Transmembrane helix</keyword>
<gene>
    <name evidence="3" type="ORF">Cvel_25917</name>
</gene>
<dbReference type="AlphaFoldDB" id="A0A0G4HB65"/>
<feature type="compositionally biased region" description="Gly residues" evidence="1">
    <location>
        <begin position="425"/>
        <end position="441"/>
    </location>
</feature>
<evidence type="ECO:0000256" key="2">
    <source>
        <dbReference type="SAM" id="Phobius"/>
    </source>
</evidence>
<feature type="compositionally biased region" description="Low complexity" evidence="1">
    <location>
        <begin position="395"/>
        <end position="404"/>
    </location>
</feature>
<protein>
    <recommendedName>
        <fullName evidence="4">Transmembrane protein</fullName>
    </recommendedName>
</protein>
<reference evidence="3" key="1">
    <citation type="submission" date="2014-11" db="EMBL/GenBank/DDBJ databases">
        <authorList>
            <person name="Otto D Thomas"/>
            <person name="Naeem Raeece"/>
        </authorList>
    </citation>
    <scope>NUCLEOTIDE SEQUENCE</scope>
</reference>
<evidence type="ECO:0008006" key="4">
    <source>
        <dbReference type="Google" id="ProtNLM"/>
    </source>
</evidence>
<sequence length="460" mass="48701">MTEMAPIFIGRVGGEGGDRCSDQRAHLGGLEPRLRSPDLVDSGDEAPVLLGDRLVGGWEGGGVVSAAVFRKYQAAVRQMERAAKDLADAPKKEKLKKLQEQGAARTCRTMTAWRRKEEFLAEEAEKVKSESIRKQLASVSLESSSVELSFQFADSSSFALRDLPSCFLLFAYALYSYMLTAIVTALLFQRFVTTVRHGPPPLFSDLTHDVLEMKYARLLGKTVSSIPRMGRKPQQRSVPVLPAASAGKGSPRGSLSSSQGARASFARRRRPSWFLYGFDLNKDLSAVDSKALQQREGIDRLFHSIGKIRRMPIETDNSDSVREPPLPVLPSLQSGVGPGPSAALSRGSVSEAKLQPQQPSGTPAGIAPGQALSSARRSSNFLVQYLQAEASQRVGATGASKDGSAGAGGGRRGTRRGSQNRKEGGGAQGSTGGPTAVGGGRKASAAMGSSGTSAKPGGGR</sequence>
<name>A0A0G4HB65_9ALVE</name>
<keyword evidence="2" id="KW-0812">Transmembrane</keyword>
<feature type="compositionally biased region" description="Low complexity" evidence="1">
    <location>
        <begin position="443"/>
        <end position="454"/>
    </location>
</feature>
<dbReference type="EMBL" id="CDMZ01002197">
    <property type="protein sequence ID" value="CEM41244.1"/>
    <property type="molecule type" value="Genomic_DNA"/>
</dbReference>
<dbReference type="VEuPathDB" id="CryptoDB:Cvel_25917"/>
<feature type="region of interest" description="Disordered" evidence="1">
    <location>
        <begin position="228"/>
        <end position="263"/>
    </location>
</feature>
<feature type="transmembrane region" description="Helical" evidence="2">
    <location>
        <begin position="167"/>
        <end position="188"/>
    </location>
</feature>
<evidence type="ECO:0000256" key="1">
    <source>
        <dbReference type="SAM" id="MobiDB-lite"/>
    </source>
</evidence>
<feature type="region of interest" description="Disordered" evidence="1">
    <location>
        <begin position="313"/>
        <end position="373"/>
    </location>
</feature>
<proteinExistence type="predicted"/>
<evidence type="ECO:0000313" key="3">
    <source>
        <dbReference type="EMBL" id="CEM41244.1"/>
    </source>
</evidence>
<feature type="region of interest" description="Disordered" evidence="1">
    <location>
        <begin position="392"/>
        <end position="460"/>
    </location>
</feature>
<keyword evidence="2" id="KW-0472">Membrane</keyword>
<organism evidence="3">
    <name type="scientific">Chromera velia CCMP2878</name>
    <dbReference type="NCBI Taxonomy" id="1169474"/>
    <lineage>
        <taxon>Eukaryota</taxon>
        <taxon>Sar</taxon>
        <taxon>Alveolata</taxon>
        <taxon>Colpodellida</taxon>
        <taxon>Chromeraceae</taxon>
        <taxon>Chromera</taxon>
    </lineage>
</organism>